<dbReference type="AlphaFoldDB" id="A0A377JMQ1"/>
<sequence>MKKFVILIGLAFSICFADSAEEIYINRLSDSIEIVITHLNEKEIAFKFKQDNEILLSGKAVDKYSYLGLESNEDEDGRDYLAIEYWNIADECLLSFRIQCEPADESDTKKRLRIVGNRDIGEPCKKYLELEDVIFFRQD</sequence>
<dbReference type="Proteomes" id="UP000255335">
    <property type="component" value="Unassembled WGS sequence"/>
</dbReference>
<evidence type="ECO:0000313" key="2">
    <source>
        <dbReference type="Proteomes" id="UP000255335"/>
    </source>
</evidence>
<accession>A0A377JMQ1</accession>
<dbReference type="EMBL" id="UGHZ01000001">
    <property type="protein sequence ID" value="STP09059.1"/>
    <property type="molecule type" value="Genomic_DNA"/>
</dbReference>
<evidence type="ECO:0000313" key="1">
    <source>
        <dbReference type="EMBL" id="STP09059.1"/>
    </source>
</evidence>
<dbReference type="RefSeq" id="WP_115025830.1">
    <property type="nucleotide sequence ID" value="NZ_UGHZ01000001.1"/>
</dbReference>
<proteinExistence type="predicted"/>
<name>A0A377JMQ1_9HELI</name>
<reference evidence="1 2" key="1">
    <citation type="submission" date="2018-06" db="EMBL/GenBank/DDBJ databases">
        <authorList>
            <consortium name="Pathogen Informatics"/>
            <person name="Doyle S."/>
        </authorList>
    </citation>
    <scope>NUCLEOTIDE SEQUENCE [LARGE SCALE GENOMIC DNA]</scope>
    <source>
        <strain evidence="1 2">NCTC12221</strain>
    </source>
</reference>
<protein>
    <submittedName>
        <fullName evidence="1">Uncharacterized protein</fullName>
    </submittedName>
</protein>
<gene>
    <name evidence="1" type="ORF">NCTC12221_00488</name>
</gene>
<organism evidence="1 2">
    <name type="scientific">Helicobacter cinaedi</name>
    <dbReference type="NCBI Taxonomy" id="213"/>
    <lineage>
        <taxon>Bacteria</taxon>
        <taxon>Pseudomonadati</taxon>
        <taxon>Campylobacterota</taxon>
        <taxon>Epsilonproteobacteria</taxon>
        <taxon>Campylobacterales</taxon>
        <taxon>Helicobacteraceae</taxon>
        <taxon>Helicobacter</taxon>
    </lineage>
</organism>